<evidence type="ECO:0008006" key="5">
    <source>
        <dbReference type="Google" id="ProtNLM"/>
    </source>
</evidence>
<feature type="compositionally biased region" description="Polar residues" evidence="1">
    <location>
        <begin position="92"/>
        <end position="102"/>
    </location>
</feature>
<keyword evidence="2" id="KW-1133">Transmembrane helix</keyword>
<keyword evidence="4" id="KW-1185">Reference proteome</keyword>
<feature type="compositionally biased region" description="Acidic residues" evidence="1">
    <location>
        <begin position="68"/>
        <end position="83"/>
    </location>
</feature>
<evidence type="ECO:0000313" key="4">
    <source>
        <dbReference type="Proteomes" id="UP001482620"/>
    </source>
</evidence>
<dbReference type="InterPro" id="IPR042351">
    <property type="entry name" value="C3orf18-like"/>
</dbReference>
<dbReference type="EMBL" id="JAHRIQ010023557">
    <property type="protein sequence ID" value="MEQ2228185.1"/>
    <property type="molecule type" value="Genomic_DNA"/>
</dbReference>
<proteinExistence type="predicted"/>
<accession>A0ABV0T722</accession>
<feature type="region of interest" description="Disordered" evidence="1">
    <location>
        <begin position="68"/>
        <end position="102"/>
    </location>
</feature>
<reference evidence="3 4" key="1">
    <citation type="submission" date="2021-06" db="EMBL/GenBank/DDBJ databases">
        <authorList>
            <person name="Palmer J.M."/>
        </authorList>
    </citation>
    <scope>NUCLEOTIDE SEQUENCE [LARGE SCALE GENOMIC DNA]</scope>
    <source>
        <strain evidence="4">if_2019</strain>
        <tissue evidence="3">Muscle</tissue>
    </source>
</reference>
<sequence length="102" mass="12048">MNLNHTTPFISTSNIKPEFPKYYALIPLVLLALSACIVAVVFYIRRRSRLDELRHHLIPLYNYDPAQEEEDWGDYDKDDEEKELSEPLYKDSQLSFTSDHRT</sequence>
<dbReference type="PANTHER" id="PTHR15868:SF0">
    <property type="entry name" value="SIMILAR TO RIKEN CDNA 6430571L13 GENE_ SIMILAR TO G20 PROTEIN"/>
    <property type="match status" value="1"/>
</dbReference>
<evidence type="ECO:0000256" key="2">
    <source>
        <dbReference type="SAM" id="Phobius"/>
    </source>
</evidence>
<protein>
    <recommendedName>
        <fullName evidence="5">Small integral membrane protein 29</fullName>
    </recommendedName>
</protein>
<evidence type="ECO:0000256" key="1">
    <source>
        <dbReference type="SAM" id="MobiDB-lite"/>
    </source>
</evidence>
<organism evidence="3 4">
    <name type="scientific">Ilyodon furcidens</name>
    <name type="common">goldbreast splitfin</name>
    <dbReference type="NCBI Taxonomy" id="33524"/>
    <lineage>
        <taxon>Eukaryota</taxon>
        <taxon>Metazoa</taxon>
        <taxon>Chordata</taxon>
        <taxon>Craniata</taxon>
        <taxon>Vertebrata</taxon>
        <taxon>Euteleostomi</taxon>
        <taxon>Actinopterygii</taxon>
        <taxon>Neopterygii</taxon>
        <taxon>Teleostei</taxon>
        <taxon>Neoteleostei</taxon>
        <taxon>Acanthomorphata</taxon>
        <taxon>Ovalentaria</taxon>
        <taxon>Atherinomorphae</taxon>
        <taxon>Cyprinodontiformes</taxon>
        <taxon>Goodeidae</taxon>
        <taxon>Ilyodon</taxon>
    </lineage>
</organism>
<feature type="transmembrane region" description="Helical" evidence="2">
    <location>
        <begin position="22"/>
        <end position="44"/>
    </location>
</feature>
<gene>
    <name evidence="3" type="ORF">ILYODFUR_006340</name>
</gene>
<dbReference type="Proteomes" id="UP001482620">
    <property type="component" value="Unassembled WGS sequence"/>
</dbReference>
<comment type="caution">
    <text evidence="3">The sequence shown here is derived from an EMBL/GenBank/DDBJ whole genome shotgun (WGS) entry which is preliminary data.</text>
</comment>
<keyword evidence="2" id="KW-0472">Membrane</keyword>
<name>A0ABV0T722_9TELE</name>
<dbReference type="PANTHER" id="PTHR15868">
    <property type="entry name" value="SIMILAR TO RIKEN CDNA 6430571L13 GENE, SIMILAR TO G20 PROTEIN"/>
    <property type="match status" value="1"/>
</dbReference>
<keyword evidence="2" id="KW-0812">Transmembrane</keyword>
<evidence type="ECO:0000313" key="3">
    <source>
        <dbReference type="EMBL" id="MEQ2228185.1"/>
    </source>
</evidence>